<dbReference type="AlphaFoldDB" id="A0A6G0TDP7"/>
<protein>
    <submittedName>
        <fullName evidence="1">Uncharacterized protein</fullName>
    </submittedName>
</protein>
<accession>A0A6G0TDP7</accession>
<reference evidence="1 2" key="1">
    <citation type="submission" date="2019-08" db="EMBL/GenBank/DDBJ databases">
        <title>The genome of the soybean aphid Biotype 1, its phylome, world population structure and adaptation to the North American continent.</title>
        <authorList>
            <person name="Giordano R."/>
            <person name="Donthu R.K."/>
            <person name="Hernandez A.G."/>
            <person name="Wright C.L."/>
            <person name="Zimin A.V."/>
        </authorList>
    </citation>
    <scope>NUCLEOTIDE SEQUENCE [LARGE SCALE GENOMIC DNA]</scope>
    <source>
        <tissue evidence="1">Whole aphids</tissue>
    </source>
</reference>
<comment type="caution">
    <text evidence="1">The sequence shown here is derived from an EMBL/GenBank/DDBJ whole genome shotgun (WGS) entry which is preliminary data.</text>
</comment>
<sequence length="229" mass="26918">MNSPPNNKLRVSHEEIIIQWKKYQDSEINRLEYVKKLGLKNQPIYAFGASLKLTESPKNVKENYKILLVIKNNKPLRLEFCTILHNSVKDFFPPLTTSCVILLLTWKLIIFHIPYSIDCIINSNNKSLCAINTKRFDFKTTVPMPKRKNDLCFMYIYNKDGIVIETLKKIYSDKLARMAHLLRLTKYARHKLKFVSYDKCSEKPTSHKGFQYEDQFINILLRIVVVNTL</sequence>
<evidence type="ECO:0000313" key="2">
    <source>
        <dbReference type="Proteomes" id="UP000475862"/>
    </source>
</evidence>
<name>A0A6G0TDP7_APHGL</name>
<dbReference type="OrthoDB" id="13807at2759"/>
<dbReference type="Proteomes" id="UP000475862">
    <property type="component" value="Unassembled WGS sequence"/>
</dbReference>
<keyword evidence="2" id="KW-1185">Reference proteome</keyword>
<dbReference type="EMBL" id="VYZN01000041">
    <property type="protein sequence ID" value="KAE9531282.1"/>
    <property type="molecule type" value="Genomic_DNA"/>
</dbReference>
<proteinExistence type="predicted"/>
<gene>
    <name evidence="1" type="ORF">AGLY_010488</name>
</gene>
<organism evidence="1 2">
    <name type="scientific">Aphis glycines</name>
    <name type="common">Soybean aphid</name>
    <dbReference type="NCBI Taxonomy" id="307491"/>
    <lineage>
        <taxon>Eukaryota</taxon>
        <taxon>Metazoa</taxon>
        <taxon>Ecdysozoa</taxon>
        <taxon>Arthropoda</taxon>
        <taxon>Hexapoda</taxon>
        <taxon>Insecta</taxon>
        <taxon>Pterygota</taxon>
        <taxon>Neoptera</taxon>
        <taxon>Paraneoptera</taxon>
        <taxon>Hemiptera</taxon>
        <taxon>Sternorrhyncha</taxon>
        <taxon>Aphidomorpha</taxon>
        <taxon>Aphidoidea</taxon>
        <taxon>Aphididae</taxon>
        <taxon>Aphidini</taxon>
        <taxon>Aphis</taxon>
        <taxon>Aphis</taxon>
    </lineage>
</organism>
<evidence type="ECO:0000313" key="1">
    <source>
        <dbReference type="EMBL" id="KAE9531282.1"/>
    </source>
</evidence>